<dbReference type="EMBL" id="CP090894">
    <property type="protein sequence ID" value="ULT95085.1"/>
    <property type="molecule type" value="Genomic_DNA"/>
</dbReference>
<reference evidence="2 4" key="2">
    <citation type="submission" date="2022-05" db="EMBL/GenBank/DDBJ databases">
        <title>Chromosome-level reference genomes for two strains of Caenorhabditis briggsae: an improved platform for comparative genomics.</title>
        <authorList>
            <person name="Stevens L."/>
            <person name="Andersen E.C."/>
        </authorList>
    </citation>
    <scope>NUCLEOTIDE SEQUENCE [LARGE SCALE GENOMIC DNA]</scope>
    <source>
        <strain evidence="2">QX1410_ONT</strain>
        <tissue evidence="2">Whole-organism</tissue>
    </source>
</reference>
<keyword evidence="1" id="KW-1133">Transmembrane helix</keyword>
<reference evidence="3 5" key="1">
    <citation type="submission" date="2022-04" db="EMBL/GenBank/DDBJ databases">
        <title>Chromosome-level reference genomes for two strains of Caenorhabditis briggsae: an improved platform for comparative genomics.</title>
        <authorList>
            <person name="Stevens L."/>
            <person name="Andersen E."/>
        </authorList>
    </citation>
    <scope>NUCLEOTIDE SEQUENCE [LARGE SCALE GENOMIC DNA]</scope>
    <source>
        <strain evidence="3">VX34</strain>
        <tissue evidence="3">Whole-organism</tissue>
    </source>
</reference>
<keyword evidence="1" id="KW-0812">Transmembrane</keyword>
<proteinExistence type="predicted"/>
<keyword evidence="5" id="KW-1185">Reference proteome</keyword>
<evidence type="ECO:0000313" key="2">
    <source>
        <dbReference type="EMBL" id="ULT95085.1"/>
    </source>
</evidence>
<feature type="transmembrane region" description="Helical" evidence="1">
    <location>
        <begin position="21"/>
        <end position="40"/>
    </location>
</feature>
<evidence type="ECO:0000313" key="5">
    <source>
        <dbReference type="Proteomes" id="UP000829354"/>
    </source>
</evidence>
<gene>
    <name evidence="2" type="ORF">L3Y34_004077</name>
    <name evidence="3" type="ORF">L5515_011199</name>
</gene>
<organism evidence="3 5">
    <name type="scientific">Caenorhabditis briggsae</name>
    <dbReference type="NCBI Taxonomy" id="6238"/>
    <lineage>
        <taxon>Eukaryota</taxon>
        <taxon>Metazoa</taxon>
        <taxon>Ecdysozoa</taxon>
        <taxon>Nematoda</taxon>
        <taxon>Chromadorea</taxon>
        <taxon>Rhabditida</taxon>
        <taxon>Rhabditina</taxon>
        <taxon>Rhabditomorpha</taxon>
        <taxon>Rhabditoidea</taxon>
        <taxon>Rhabditidae</taxon>
        <taxon>Peloderinae</taxon>
        <taxon>Caenorhabditis</taxon>
    </lineage>
</organism>
<evidence type="ECO:0000313" key="3">
    <source>
        <dbReference type="EMBL" id="UMM28292.1"/>
    </source>
</evidence>
<evidence type="ECO:0000256" key="1">
    <source>
        <dbReference type="SAM" id="Phobius"/>
    </source>
</evidence>
<dbReference type="Proteomes" id="UP000829354">
    <property type="component" value="Chromosome IV"/>
</dbReference>
<keyword evidence="1" id="KW-0472">Membrane</keyword>
<dbReference type="Proteomes" id="UP000827892">
    <property type="component" value="Chromosome IV"/>
</dbReference>
<evidence type="ECO:0000313" key="4">
    <source>
        <dbReference type="Proteomes" id="UP000827892"/>
    </source>
</evidence>
<protein>
    <submittedName>
        <fullName evidence="3">Uncharacterized protein</fullName>
    </submittedName>
</protein>
<dbReference type="AlphaFoldDB" id="A0AAE9EWQ5"/>
<name>A0AAE9EWQ5_CAEBR</name>
<sequence length="68" mass="8194">MLSYHSSNRKVLTRQVRKTRTIPYFSACHFSTAMVFRRYFNAVTRPMNKDRKFYHPLHGKLHRLLAPL</sequence>
<dbReference type="EMBL" id="CP092623">
    <property type="protein sequence ID" value="UMM28292.1"/>
    <property type="molecule type" value="Genomic_DNA"/>
</dbReference>
<accession>A0AAE9EWQ5</accession>